<evidence type="ECO:0000313" key="2">
    <source>
        <dbReference type="Proteomes" id="UP000784294"/>
    </source>
</evidence>
<proteinExistence type="predicted"/>
<reference evidence="1" key="1">
    <citation type="submission" date="2018-11" db="EMBL/GenBank/DDBJ databases">
        <authorList>
            <consortium name="Pathogen Informatics"/>
        </authorList>
    </citation>
    <scope>NUCLEOTIDE SEQUENCE</scope>
</reference>
<keyword evidence="2" id="KW-1185">Reference proteome</keyword>
<name>A0A448WVG7_9PLAT</name>
<evidence type="ECO:0000313" key="1">
    <source>
        <dbReference type="EMBL" id="VEL21164.1"/>
    </source>
</evidence>
<accession>A0A448WVG7</accession>
<gene>
    <name evidence="1" type="ORF">PXEA_LOCUS14604</name>
</gene>
<comment type="caution">
    <text evidence="1">The sequence shown here is derived from an EMBL/GenBank/DDBJ whole genome shotgun (WGS) entry which is preliminary data.</text>
</comment>
<dbReference type="AlphaFoldDB" id="A0A448WVG7"/>
<sequence>MLSDRSTSSALRLCPSFHMSTSLSGEFIFVVYPTKKPDPTPYQPEWLPGYLSVCWPVGESGFLSGCCLLVGRPDYPSSGMTPPSSPLSQGSIRMLPSCPHRQIFSTDQRACIRVPEIQVAALISRVLVSE</sequence>
<protein>
    <submittedName>
        <fullName evidence="1">Uncharacterized protein</fullName>
    </submittedName>
</protein>
<dbReference type="EMBL" id="CAAALY010049902">
    <property type="protein sequence ID" value="VEL21164.1"/>
    <property type="molecule type" value="Genomic_DNA"/>
</dbReference>
<dbReference type="Proteomes" id="UP000784294">
    <property type="component" value="Unassembled WGS sequence"/>
</dbReference>
<organism evidence="1 2">
    <name type="scientific">Protopolystoma xenopodis</name>
    <dbReference type="NCBI Taxonomy" id="117903"/>
    <lineage>
        <taxon>Eukaryota</taxon>
        <taxon>Metazoa</taxon>
        <taxon>Spiralia</taxon>
        <taxon>Lophotrochozoa</taxon>
        <taxon>Platyhelminthes</taxon>
        <taxon>Monogenea</taxon>
        <taxon>Polyopisthocotylea</taxon>
        <taxon>Polystomatidea</taxon>
        <taxon>Polystomatidae</taxon>
        <taxon>Protopolystoma</taxon>
    </lineage>
</organism>